<dbReference type="GO" id="GO:0046872">
    <property type="term" value="F:metal ion binding"/>
    <property type="evidence" value="ECO:0007669"/>
    <property type="project" value="UniProtKB-KW"/>
</dbReference>
<dbReference type="GO" id="GO:0005524">
    <property type="term" value="F:ATP binding"/>
    <property type="evidence" value="ECO:0007669"/>
    <property type="project" value="UniProtKB-KW"/>
</dbReference>
<evidence type="ECO:0000313" key="14">
    <source>
        <dbReference type="EMBL" id="KHM49368.1"/>
    </source>
</evidence>
<evidence type="ECO:0000256" key="11">
    <source>
        <dbReference type="ARBA" id="ARBA00049244"/>
    </source>
</evidence>
<keyword evidence="5" id="KW-0235">DNA replication</keyword>
<keyword evidence="4" id="KW-0548">Nucleotidyltransferase</keyword>
<dbReference type="FunFam" id="3.40.50.300:FF:000014">
    <property type="entry name" value="DNA polymerase III subunit gamma/tau"/>
    <property type="match status" value="1"/>
</dbReference>
<dbReference type="STRING" id="82374.NZ47_12785"/>
<dbReference type="PANTHER" id="PTHR11669:SF0">
    <property type="entry name" value="PROTEIN STICHEL-LIKE 2"/>
    <property type="match status" value="1"/>
</dbReference>
<dbReference type="RefSeq" id="WP_039211708.1">
    <property type="nucleotide sequence ID" value="NZ_JSCE01000237.1"/>
</dbReference>
<dbReference type="GO" id="GO:0006261">
    <property type="term" value="P:DNA-templated DNA replication"/>
    <property type="evidence" value="ECO:0007669"/>
    <property type="project" value="TreeGrafter"/>
</dbReference>
<dbReference type="CDD" id="cd18137">
    <property type="entry name" value="HLD_clamp_pol_III_gamma_tau"/>
    <property type="match status" value="1"/>
</dbReference>
<dbReference type="InterPro" id="IPR012763">
    <property type="entry name" value="DNA_pol_III_sug/sutau_N"/>
</dbReference>
<dbReference type="GO" id="GO:0009360">
    <property type="term" value="C:DNA polymerase III complex"/>
    <property type="evidence" value="ECO:0007669"/>
    <property type="project" value="InterPro"/>
</dbReference>
<dbReference type="GO" id="GO:0003887">
    <property type="term" value="F:DNA-directed DNA polymerase activity"/>
    <property type="evidence" value="ECO:0007669"/>
    <property type="project" value="UniProtKB-KW"/>
</dbReference>
<evidence type="ECO:0000256" key="10">
    <source>
        <dbReference type="ARBA" id="ARBA00022932"/>
    </source>
</evidence>
<dbReference type="eggNOG" id="COG2812">
    <property type="taxonomic scope" value="Bacteria"/>
</dbReference>
<dbReference type="EMBL" id="JSCE01000237">
    <property type="protein sequence ID" value="KHM49368.1"/>
    <property type="molecule type" value="Genomic_DNA"/>
</dbReference>
<dbReference type="AlphaFoldDB" id="A0A0B2JRG6"/>
<dbReference type="FunFam" id="1.10.8.60:FF:000013">
    <property type="entry name" value="DNA polymerase III subunit gamma/tau"/>
    <property type="match status" value="1"/>
</dbReference>
<evidence type="ECO:0000256" key="6">
    <source>
        <dbReference type="ARBA" id="ARBA00022723"/>
    </source>
</evidence>
<evidence type="ECO:0000256" key="4">
    <source>
        <dbReference type="ARBA" id="ARBA00022695"/>
    </source>
</evidence>
<name>A0A0B2JRG6_9FIRM</name>
<feature type="domain" description="AAA+ ATPase" evidence="13">
    <location>
        <begin position="37"/>
        <end position="179"/>
    </location>
</feature>
<evidence type="ECO:0000256" key="2">
    <source>
        <dbReference type="ARBA" id="ARBA00012417"/>
    </source>
</evidence>
<evidence type="ECO:0000256" key="9">
    <source>
        <dbReference type="ARBA" id="ARBA00022840"/>
    </source>
</evidence>
<evidence type="ECO:0000256" key="8">
    <source>
        <dbReference type="ARBA" id="ARBA00022833"/>
    </source>
</evidence>
<dbReference type="InterPro" id="IPR001270">
    <property type="entry name" value="ClpA/B"/>
</dbReference>
<keyword evidence="9" id="KW-0067">ATP-binding</keyword>
<dbReference type="GO" id="GO:0003677">
    <property type="term" value="F:DNA binding"/>
    <property type="evidence" value="ECO:0007669"/>
    <property type="project" value="InterPro"/>
</dbReference>
<dbReference type="CDD" id="cd00009">
    <property type="entry name" value="AAA"/>
    <property type="match status" value="1"/>
</dbReference>
<proteinExistence type="inferred from homology"/>
<keyword evidence="10" id="KW-0239">DNA-directed DNA polymerase</keyword>
<dbReference type="InterPro" id="IPR027417">
    <property type="entry name" value="P-loop_NTPase"/>
</dbReference>
<evidence type="ECO:0000256" key="1">
    <source>
        <dbReference type="ARBA" id="ARBA00006360"/>
    </source>
</evidence>
<evidence type="ECO:0000256" key="7">
    <source>
        <dbReference type="ARBA" id="ARBA00022741"/>
    </source>
</evidence>
<comment type="catalytic activity">
    <reaction evidence="11">
        <text>DNA(n) + a 2'-deoxyribonucleoside 5'-triphosphate = DNA(n+1) + diphosphate</text>
        <dbReference type="Rhea" id="RHEA:22508"/>
        <dbReference type="Rhea" id="RHEA-COMP:17339"/>
        <dbReference type="Rhea" id="RHEA-COMP:17340"/>
        <dbReference type="ChEBI" id="CHEBI:33019"/>
        <dbReference type="ChEBI" id="CHEBI:61560"/>
        <dbReference type="ChEBI" id="CHEBI:173112"/>
        <dbReference type="EC" id="2.7.7.7"/>
    </reaction>
</comment>
<dbReference type="PRINTS" id="PR00300">
    <property type="entry name" value="CLPPROTEASEA"/>
</dbReference>
<evidence type="ECO:0000313" key="15">
    <source>
        <dbReference type="Proteomes" id="UP000030993"/>
    </source>
</evidence>
<dbReference type="Pfam" id="PF22608">
    <property type="entry name" value="DNAX_ATPase_lid"/>
    <property type="match status" value="1"/>
</dbReference>
<keyword evidence="6" id="KW-0479">Metal-binding</keyword>
<dbReference type="InterPro" id="IPR003593">
    <property type="entry name" value="AAA+_ATPase"/>
</dbReference>
<keyword evidence="3" id="KW-0808">Transferase</keyword>
<gene>
    <name evidence="14" type="ORF">NZ47_12785</name>
</gene>
<dbReference type="Gene3D" id="3.40.50.300">
    <property type="entry name" value="P-loop containing nucleotide triphosphate hydrolases"/>
    <property type="match status" value="1"/>
</dbReference>
<dbReference type="InterPro" id="IPR008921">
    <property type="entry name" value="DNA_pol3_clamp-load_cplx_C"/>
</dbReference>
<dbReference type="Gene3D" id="1.20.272.10">
    <property type="match status" value="1"/>
</dbReference>
<keyword evidence="15" id="KW-1185">Reference proteome</keyword>
<evidence type="ECO:0000256" key="12">
    <source>
        <dbReference type="SAM" id="MobiDB-lite"/>
    </source>
</evidence>
<dbReference type="EC" id="2.7.7.7" evidence="2"/>
<protein>
    <recommendedName>
        <fullName evidence="2">DNA-directed DNA polymerase</fullName>
        <ecNumber evidence="2">2.7.7.7</ecNumber>
    </recommendedName>
</protein>
<dbReference type="Pfam" id="PF12169">
    <property type="entry name" value="DNA_pol3_gamma3"/>
    <property type="match status" value="1"/>
</dbReference>
<dbReference type="Gene3D" id="1.10.8.60">
    <property type="match status" value="1"/>
</dbReference>
<dbReference type="NCBIfam" id="TIGR02397">
    <property type="entry name" value="dnaX_nterm"/>
    <property type="match status" value="1"/>
</dbReference>
<keyword evidence="8" id="KW-0862">Zinc</keyword>
<sequence>MAYMALYRKWRPDNFANLVGQDHVSRTLANAIKSGRIGHAYLFTGPRGTGKTSTAKILAKALNCEQGPTVEPCNQCEACQRINSGNSMDVFEIDAASNRGIEAIRDLRENVKFAPVNGRYKVYIIDEVHMLTSEAFNALLKTLEEPPAHVVFIMATTEVYKVPATIQSRCQRYDFKRITVDDIFNRLKTVVEGMDIKADDDALRMIAVKADGGMRDALSILDQCIALSEQSLTIDRVQQLLGLVGKEWLDKLVGALQSKDAAAVLTMVDEIIRAGKDLQQVLGELGIHFRGLMIFKAAGLVDGVDYYSQTDESIKKQAAGFTQEQIVWIIRRVHEAANEVKWSPQPRIAVEAALLEICQRDNLMNASSTTDKVSSVQSVDDGRIAQLEAKLARMMGMLKSGGAVGNGVSGKDSVATIHSAAKVTTATAKPIQVAANITEDGVELWQRTLDNLRSTGKEQVMACLQNCTFMGLNDVQFVLGTPKGVIKGLLERIYRKNIEEAFNGVSGLSLSMVCQEVETVPEPTPRKGDIQEDVPPPTDDDFGISELQDDERERLDKAVDVFGDGFVHPEDLQ</sequence>
<dbReference type="NCBIfam" id="NF004046">
    <property type="entry name" value="PRK05563.1"/>
    <property type="match status" value="1"/>
</dbReference>
<dbReference type="InterPro" id="IPR022754">
    <property type="entry name" value="DNA_pol_III_gamma-3"/>
</dbReference>
<evidence type="ECO:0000256" key="3">
    <source>
        <dbReference type="ARBA" id="ARBA00022679"/>
    </source>
</evidence>
<dbReference type="InterPro" id="IPR050238">
    <property type="entry name" value="DNA_Rep/Repair_Clamp_Loader"/>
</dbReference>
<evidence type="ECO:0000259" key="13">
    <source>
        <dbReference type="SMART" id="SM00382"/>
    </source>
</evidence>
<dbReference type="SMART" id="SM00382">
    <property type="entry name" value="AAA"/>
    <property type="match status" value="1"/>
</dbReference>
<keyword evidence="7" id="KW-0547">Nucleotide-binding</keyword>
<dbReference type="PANTHER" id="PTHR11669">
    <property type="entry name" value="REPLICATION FACTOR C / DNA POLYMERASE III GAMMA-TAU SUBUNIT"/>
    <property type="match status" value="1"/>
</dbReference>
<dbReference type="InterPro" id="IPR045085">
    <property type="entry name" value="HLD_clamp_pol_III_gamma_tau"/>
</dbReference>
<comment type="caution">
    <text evidence="14">The sequence shown here is derived from an EMBL/GenBank/DDBJ whole genome shotgun (WGS) entry which is preliminary data.</text>
</comment>
<organism evidence="14 15">
    <name type="scientific">Anaerovibrio lipolyticus</name>
    <dbReference type="NCBI Taxonomy" id="82374"/>
    <lineage>
        <taxon>Bacteria</taxon>
        <taxon>Bacillati</taxon>
        <taxon>Bacillota</taxon>
        <taxon>Negativicutes</taxon>
        <taxon>Selenomonadales</taxon>
        <taxon>Selenomonadaceae</taxon>
        <taxon>Anaerovibrio</taxon>
    </lineage>
</organism>
<reference evidence="14 15" key="1">
    <citation type="journal article" date="2013" name="PLoS ONE">
        <title>Identification and characterization of three novel lipases belonging to families II and V from Anaerovibrio lipolyticus 5ST.</title>
        <authorList>
            <person name="Prive F."/>
            <person name="Kaderbhai N.N."/>
            <person name="Girdwood S."/>
            <person name="Worgan H.J."/>
            <person name="Pinloche E."/>
            <person name="Scollan N.D."/>
            <person name="Huws S.A."/>
            <person name="Newbold C.J."/>
        </authorList>
    </citation>
    <scope>NUCLEOTIDE SEQUENCE [LARGE SCALE GENOMIC DNA]</scope>
    <source>
        <strain evidence="14 15">5S</strain>
    </source>
</reference>
<evidence type="ECO:0000256" key="5">
    <source>
        <dbReference type="ARBA" id="ARBA00022705"/>
    </source>
</evidence>
<dbReference type="Pfam" id="PF13177">
    <property type="entry name" value="DNA_pol3_delta2"/>
    <property type="match status" value="1"/>
</dbReference>
<feature type="region of interest" description="Disordered" evidence="12">
    <location>
        <begin position="519"/>
        <end position="544"/>
    </location>
</feature>
<dbReference type="SUPFAM" id="SSF48019">
    <property type="entry name" value="post-AAA+ oligomerization domain-like"/>
    <property type="match status" value="1"/>
</dbReference>
<accession>A0A0B2JRG6</accession>
<comment type="similarity">
    <text evidence="1">Belongs to the DnaX/STICHEL family.</text>
</comment>
<dbReference type="SUPFAM" id="SSF52540">
    <property type="entry name" value="P-loop containing nucleoside triphosphate hydrolases"/>
    <property type="match status" value="1"/>
</dbReference>
<dbReference type="Proteomes" id="UP000030993">
    <property type="component" value="Unassembled WGS sequence"/>
</dbReference>